<name>A0A150S1L3_SORCE</name>
<reference evidence="3 4" key="1">
    <citation type="submission" date="2014-02" db="EMBL/GenBank/DDBJ databases">
        <title>The small core and large imbalanced accessory genome model reveals a collaborative survival strategy of Sorangium cellulosum strains in nature.</title>
        <authorList>
            <person name="Han K."/>
            <person name="Peng R."/>
            <person name="Blom J."/>
            <person name="Li Y.-Z."/>
        </authorList>
    </citation>
    <scope>NUCLEOTIDE SEQUENCE [LARGE SCALE GENOMIC DNA]</scope>
    <source>
        <strain evidence="3 4">So0011-07</strain>
    </source>
</reference>
<dbReference type="InterPro" id="IPR025442">
    <property type="entry name" value="DUF4185"/>
</dbReference>
<keyword evidence="1" id="KW-0732">Signal</keyword>
<comment type="caution">
    <text evidence="3">The sequence shown here is derived from an EMBL/GenBank/DDBJ whole genome shotgun (WGS) entry which is preliminary data.</text>
</comment>
<feature type="signal peptide" evidence="1">
    <location>
        <begin position="1"/>
        <end position="24"/>
    </location>
</feature>
<evidence type="ECO:0000259" key="2">
    <source>
        <dbReference type="Pfam" id="PF13810"/>
    </source>
</evidence>
<sequence length="374" mass="40092">MRYRRTIGAAGVALLCAGCGGADAPEAAVRATRDLGPLPFEPVIRGRDGGYSARWGDRSVWVFGDTTLETPGEDGLLWRSSTFCATGDLDASDGLSALTEPLDAAGAPGEFVPFTEEERAFNLTHFGPLAEQECEEDCGARYALWPGPIVADDATGRALVFYSKLMARPGAFNFELLGSSVAVWERLDAPLARPEVRPGAADPTVLFGADEPALTAAALVREGMVYAYACACAGLTCPCLVARAPAAQATERGSWRFYSDGGWVDGHDEAEPVMAGAPMMSVHWNERAGRYIALYSEPVSSHISLRTAPAPEGPWSDSVVVFTAEAPPNPEAWPYAGLGHAELAREGGRFEYMTYFRETGFLEGEIRLVELELE</sequence>
<dbReference type="EMBL" id="JEMB01001557">
    <property type="protein sequence ID" value="KYF86364.1"/>
    <property type="molecule type" value="Genomic_DNA"/>
</dbReference>
<feature type="domain" description="DUF4185" evidence="2">
    <location>
        <begin position="214"/>
        <end position="328"/>
    </location>
</feature>
<gene>
    <name evidence="3" type="ORF">BE17_07655</name>
</gene>
<protein>
    <recommendedName>
        <fullName evidence="2">DUF4185 domain-containing protein</fullName>
    </recommendedName>
</protein>
<dbReference type="AlphaFoldDB" id="A0A150S1L3"/>
<feature type="chain" id="PRO_5007568605" description="DUF4185 domain-containing protein" evidence="1">
    <location>
        <begin position="25"/>
        <end position="374"/>
    </location>
</feature>
<evidence type="ECO:0000313" key="3">
    <source>
        <dbReference type="EMBL" id="KYF86364.1"/>
    </source>
</evidence>
<dbReference type="Pfam" id="PF13810">
    <property type="entry name" value="DUF4185"/>
    <property type="match status" value="1"/>
</dbReference>
<organism evidence="3 4">
    <name type="scientific">Sorangium cellulosum</name>
    <name type="common">Polyangium cellulosum</name>
    <dbReference type="NCBI Taxonomy" id="56"/>
    <lineage>
        <taxon>Bacteria</taxon>
        <taxon>Pseudomonadati</taxon>
        <taxon>Myxococcota</taxon>
        <taxon>Polyangia</taxon>
        <taxon>Polyangiales</taxon>
        <taxon>Polyangiaceae</taxon>
        <taxon>Sorangium</taxon>
    </lineage>
</organism>
<evidence type="ECO:0000313" key="4">
    <source>
        <dbReference type="Proteomes" id="UP000075635"/>
    </source>
</evidence>
<evidence type="ECO:0000256" key="1">
    <source>
        <dbReference type="SAM" id="SignalP"/>
    </source>
</evidence>
<proteinExistence type="predicted"/>
<dbReference type="Proteomes" id="UP000075635">
    <property type="component" value="Unassembled WGS sequence"/>
</dbReference>
<accession>A0A150S1L3</accession>